<sequence>MPNASNSPDENVQDFVPPTKKHRTKHNDDVPDWLKKRKTPPNSDTAFTTPFIFKPVNPAQNFSTSGESPCPPRRQDSCSTSSFSTNVPSEDLIGKVVEVLGSMVDDIKSNIWATFLSQNKDHSLVPACFLREFNKLVNETSSVPANKPQPIKSVDHLCTILSAPNSTNPLAHEAEIYRHTFEFYCQMTSFLTVVQMFFELVVMDFLCDREEDLRVRRMSIDRFMNIFHEEDNFFQHPRQSINDCELNNNNENLDAFNWYYRGVIRPQHQYYCDLSVHLRSFSINFTTLETVESILSMFYTKHFLNVFAKEHQKDHGQFYTPREVIRFMWDRVLLGDTLVKKVGGSSIQSTVTTTPTITTANTNLMRFPIHHQSTNASPAWGFPPQSPSVLDPCMGIGSFLCEFINRLTLAAQQCPNVWNNPTAISHLLQSLTKNLWASQWMGLEFADKLRAWLWQKCYLVEFFQFEPFKVWRKIQTDSLIFRLRRRSEPLPSNGTSLVRPSNITVESPIIFLRYMNRKATLQETLQAYTNFNPNLNQFDKDMHYQITPPYPQTQLPSPTNSYSFTFLMPTSVVSAYLRSITVNLPSLCDHSSMKPTWLERNPLIWHRGPNTNPVYALVVRTSWAYSKFGRDVCEVWLRPVFYWNGKNGGKEADFWQKMGDELRLEKKESSPAEAYVPFPSYNYGPMKDAVGEHEISMYSLIMVDRDAIEKVRKDVGEDSEFWHYLKEARKHLQTGMTSREVAYCGTSKCG</sequence>
<keyword evidence="2" id="KW-1185">Reference proteome</keyword>
<reference evidence="1" key="1">
    <citation type="submission" date="2021-06" db="EMBL/GenBank/DDBJ databases">
        <authorList>
            <person name="Kallberg Y."/>
            <person name="Tangrot J."/>
            <person name="Rosling A."/>
        </authorList>
    </citation>
    <scope>NUCLEOTIDE SEQUENCE</scope>
    <source>
        <strain evidence="1">CL356</strain>
    </source>
</reference>
<accession>A0ACA9LJN3</accession>
<organism evidence="1 2">
    <name type="scientific">Acaulospora colombiana</name>
    <dbReference type="NCBI Taxonomy" id="27376"/>
    <lineage>
        <taxon>Eukaryota</taxon>
        <taxon>Fungi</taxon>
        <taxon>Fungi incertae sedis</taxon>
        <taxon>Mucoromycota</taxon>
        <taxon>Glomeromycotina</taxon>
        <taxon>Glomeromycetes</taxon>
        <taxon>Diversisporales</taxon>
        <taxon>Acaulosporaceae</taxon>
        <taxon>Acaulospora</taxon>
    </lineage>
</organism>
<name>A0ACA9LJN3_9GLOM</name>
<evidence type="ECO:0000313" key="2">
    <source>
        <dbReference type="Proteomes" id="UP000789525"/>
    </source>
</evidence>
<gene>
    <name evidence="1" type="ORF">ACOLOM_LOCUS4228</name>
</gene>
<comment type="caution">
    <text evidence="1">The sequence shown here is derived from an EMBL/GenBank/DDBJ whole genome shotgun (WGS) entry which is preliminary data.</text>
</comment>
<protein>
    <submittedName>
        <fullName evidence="1">13752_t:CDS:1</fullName>
    </submittedName>
</protein>
<evidence type="ECO:0000313" key="1">
    <source>
        <dbReference type="EMBL" id="CAG8534847.1"/>
    </source>
</evidence>
<proteinExistence type="predicted"/>
<dbReference type="EMBL" id="CAJVPT010006799">
    <property type="protein sequence ID" value="CAG8534847.1"/>
    <property type="molecule type" value="Genomic_DNA"/>
</dbReference>
<dbReference type="Proteomes" id="UP000789525">
    <property type="component" value="Unassembled WGS sequence"/>
</dbReference>